<feature type="compositionally biased region" description="Basic and acidic residues" evidence="1">
    <location>
        <begin position="45"/>
        <end position="56"/>
    </location>
</feature>
<keyword evidence="3" id="KW-1185">Reference proteome</keyword>
<name>A0A7T8QVL6_CALRO</name>
<evidence type="ECO:0000313" key="3">
    <source>
        <dbReference type="Proteomes" id="UP000595437"/>
    </source>
</evidence>
<sequence>MKVELVESPSFIRINADCYVMESDDESTEEEEEEEEEEEHEEMEEIQKTDVSEAKAFKSSSTRGASVSPVARMDFGGQELEAERRSLLFWTCL</sequence>
<evidence type="ECO:0000256" key="1">
    <source>
        <dbReference type="SAM" id="MobiDB-lite"/>
    </source>
</evidence>
<dbReference type="AlphaFoldDB" id="A0A7T8QVL6"/>
<dbReference type="Proteomes" id="UP000595437">
    <property type="component" value="Chromosome 1"/>
</dbReference>
<dbReference type="EMBL" id="CP045890">
    <property type="protein sequence ID" value="QQP56703.1"/>
    <property type="molecule type" value="Genomic_DNA"/>
</dbReference>
<evidence type="ECO:0000313" key="2">
    <source>
        <dbReference type="EMBL" id="QQP56703.1"/>
    </source>
</evidence>
<proteinExistence type="predicted"/>
<gene>
    <name evidence="2" type="ORF">FKW44_001456</name>
</gene>
<protein>
    <submittedName>
        <fullName evidence="2">Uncharacterized protein</fullName>
    </submittedName>
</protein>
<feature type="compositionally biased region" description="Acidic residues" evidence="1">
    <location>
        <begin position="22"/>
        <end position="44"/>
    </location>
</feature>
<feature type="region of interest" description="Disordered" evidence="1">
    <location>
        <begin position="20"/>
        <end position="76"/>
    </location>
</feature>
<accession>A0A7T8QVL6</accession>
<organism evidence="2 3">
    <name type="scientific">Caligus rogercresseyi</name>
    <name type="common">Sea louse</name>
    <dbReference type="NCBI Taxonomy" id="217165"/>
    <lineage>
        <taxon>Eukaryota</taxon>
        <taxon>Metazoa</taxon>
        <taxon>Ecdysozoa</taxon>
        <taxon>Arthropoda</taxon>
        <taxon>Crustacea</taxon>
        <taxon>Multicrustacea</taxon>
        <taxon>Hexanauplia</taxon>
        <taxon>Copepoda</taxon>
        <taxon>Siphonostomatoida</taxon>
        <taxon>Caligidae</taxon>
        <taxon>Caligus</taxon>
    </lineage>
</organism>
<reference evidence="3" key="1">
    <citation type="submission" date="2021-01" db="EMBL/GenBank/DDBJ databases">
        <title>Caligus Genome Assembly.</title>
        <authorList>
            <person name="Gallardo-Escarate C."/>
        </authorList>
    </citation>
    <scope>NUCLEOTIDE SEQUENCE [LARGE SCALE GENOMIC DNA]</scope>
</reference>